<protein>
    <submittedName>
        <fullName evidence="1">Four helix bundle protein</fullName>
    </submittedName>
</protein>
<keyword evidence="2" id="KW-1185">Reference proteome</keyword>
<dbReference type="InterPro" id="IPR036583">
    <property type="entry name" value="23S_rRNA_IVS_sf"/>
</dbReference>
<comment type="caution">
    <text evidence="1">The sequence shown here is derived from an EMBL/GenBank/DDBJ whole genome shotgun (WGS) entry which is preliminary data.</text>
</comment>
<dbReference type="AlphaFoldDB" id="A0A2G4EYG8"/>
<dbReference type="OrthoDB" id="485094at2"/>
<reference evidence="1" key="1">
    <citation type="submission" date="2017-10" db="EMBL/GenBank/DDBJ databases">
        <title>Draft genome sequence of the planktic cyanobacteria Tychonema bourrellyi isolated from alpine lentic freshwater.</title>
        <authorList>
            <person name="Tett A."/>
            <person name="Armanini F."/>
            <person name="Asnicar F."/>
            <person name="Boscaini A."/>
            <person name="Pasolli E."/>
            <person name="Zolfo M."/>
            <person name="Donati C."/>
            <person name="Salmaso N."/>
            <person name="Segata N."/>
        </authorList>
    </citation>
    <scope>NUCLEOTIDE SEQUENCE</scope>
    <source>
        <strain evidence="1">FEM_GT703</strain>
    </source>
</reference>
<dbReference type="NCBIfam" id="TIGR02436">
    <property type="entry name" value="four helix bundle protein"/>
    <property type="match status" value="1"/>
</dbReference>
<dbReference type="PANTHER" id="PTHR38471">
    <property type="entry name" value="FOUR HELIX BUNDLE PROTEIN"/>
    <property type="match status" value="1"/>
</dbReference>
<dbReference type="Gene3D" id="1.20.1440.60">
    <property type="entry name" value="23S rRNA-intervening sequence"/>
    <property type="match status" value="1"/>
</dbReference>
<name>A0A2G4EYG8_9CYAN</name>
<gene>
    <name evidence="1" type="ORF">CP500_015560</name>
</gene>
<evidence type="ECO:0000313" key="2">
    <source>
        <dbReference type="Proteomes" id="UP000226442"/>
    </source>
</evidence>
<dbReference type="Pfam" id="PF05635">
    <property type="entry name" value="23S_rRNA_IVP"/>
    <property type="match status" value="1"/>
</dbReference>
<organism evidence="1 2">
    <name type="scientific">Tychonema bourrellyi FEM_GT703</name>
    <dbReference type="NCBI Taxonomy" id="2040638"/>
    <lineage>
        <taxon>Bacteria</taxon>
        <taxon>Bacillati</taxon>
        <taxon>Cyanobacteriota</taxon>
        <taxon>Cyanophyceae</taxon>
        <taxon>Oscillatoriophycideae</taxon>
        <taxon>Oscillatoriales</taxon>
        <taxon>Microcoleaceae</taxon>
        <taxon>Tychonema</taxon>
    </lineage>
</organism>
<accession>A0A2G4EYG8</accession>
<dbReference type="EMBL" id="NXIB02000093">
    <property type="protein sequence ID" value="PHX54536.1"/>
    <property type="molecule type" value="Genomic_DNA"/>
</dbReference>
<evidence type="ECO:0000313" key="1">
    <source>
        <dbReference type="EMBL" id="PHX54536.1"/>
    </source>
</evidence>
<dbReference type="SUPFAM" id="SSF158446">
    <property type="entry name" value="IVS-encoded protein-like"/>
    <property type="match status" value="1"/>
</dbReference>
<dbReference type="PANTHER" id="PTHR38471:SF2">
    <property type="entry name" value="FOUR HELIX BUNDLE PROTEIN"/>
    <property type="match status" value="1"/>
</dbReference>
<dbReference type="InterPro" id="IPR012657">
    <property type="entry name" value="23S_rRNA-intervening_sequence"/>
</dbReference>
<dbReference type="Proteomes" id="UP000226442">
    <property type="component" value="Unassembled WGS sequence"/>
</dbReference>
<sequence length="138" mass="15866">MVRFQELQVYQLAEQISNEVWFIVQSWDLFAKNTVGKQLVRSVDSIGANIAEGNGRYNYNDNQRFIKIARGSLHETRHWLRLACARHLLTTEQIDRIKPLIDELSPKLNAYLNSIQSKATTQALKIKKTPKSQPPTDS</sequence>
<proteinExistence type="predicted"/>
<dbReference type="RefSeq" id="WP_096830270.1">
    <property type="nucleotide sequence ID" value="NZ_NXIB02000093.1"/>
</dbReference>